<reference evidence="6 7" key="1">
    <citation type="submission" date="2014-03" db="EMBL/GenBank/DDBJ databases">
        <title>Bradyrhizobium valentinum sp. nov., isolated from effective nodules of Lupinus mariae-josephae, a lupine endemic of basic-lime soils in Eastern Spain.</title>
        <authorList>
            <person name="Duran D."/>
            <person name="Rey L."/>
            <person name="Navarro A."/>
            <person name="Busquets A."/>
            <person name="Imperial J."/>
            <person name="Ruiz-Argueso T."/>
        </authorList>
    </citation>
    <scope>NUCLEOTIDE SEQUENCE [LARGE SCALE GENOMIC DNA]</scope>
    <source>
        <strain evidence="6 7">PAC68</strain>
    </source>
</reference>
<comment type="caution">
    <text evidence="6">The sequence shown here is derived from an EMBL/GenBank/DDBJ whole genome shotgun (WGS) entry which is preliminary data.</text>
</comment>
<dbReference type="Gene3D" id="3.20.20.70">
    <property type="entry name" value="Aldolase class I"/>
    <property type="match status" value="1"/>
</dbReference>
<dbReference type="STRING" id="280332.CQ12_19240"/>
<dbReference type="PANTHER" id="PTHR12128:SF66">
    <property type="entry name" value="4-HYDROXY-2-OXOGLUTARATE ALDOLASE, MITOCHONDRIAL"/>
    <property type="match status" value="1"/>
</dbReference>
<dbReference type="RefSeq" id="WP_057839106.1">
    <property type="nucleotide sequence ID" value="NZ_LLXZ01000183.1"/>
</dbReference>
<proteinExistence type="inferred from homology"/>
<keyword evidence="7" id="KW-1185">Reference proteome</keyword>
<protein>
    <submittedName>
        <fullName evidence="6">Dihydrodipicolinate synthase</fullName>
    </submittedName>
</protein>
<dbReference type="InterPro" id="IPR013785">
    <property type="entry name" value="Aldolase_TIM"/>
</dbReference>
<evidence type="ECO:0000256" key="4">
    <source>
        <dbReference type="PIRSR" id="PIRSR001365-1"/>
    </source>
</evidence>
<keyword evidence="2 3" id="KW-0456">Lyase</keyword>
<dbReference type="GO" id="GO:0008840">
    <property type="term" value="F:4-hydroxy-tetrahydrodipicolinate synthase activity"/>
    <property type="evidence" value="ECO:0007669"/>
    <property type="project" value="TreeGrafter"/>
</dbReference>
<feature type="binding site" evidence="5">
    <location>
        <position position="48"/>
    </location>
    <ligand>
        <name>pyruvate</name>
        <dbReference type="ChEBI" id="CHEBI:15361"/>
    </ligand>
</feature>
<dbReference type="SUPFAM" id="SSF51569">
    <property type="entry name" value="Aldolase"/>
    <property type="match status" value="1"/>
</dbReference>
<name>A0A0R3KUW2_9BRAD</name>
<feature type="binding site" evidence="5">
    <location>
        <position position="205"/>
    </location>
    <ligand>
        <name>pyruvate</name>
        <dbReference type="ChEBI" id="CHEBI:15361"/>
    </ligand>
</feature>
<dbReference type="Proteomes" id="UP000050863">
    <property type="component" value="Unassembled WGS sequence"/>
</dbReference>
<evidence type="ECO:0000256" key="2">
    <source>
        <dbReference type="ARBA" id="ARBA00023239"/>
    </source>
</evidence>
<evidence type="ECO:0000256" key="1">
    <source>
        <dbReference type="ARBA" id="ARBA00007592"/>
    </source>
</evidence>
<feature type="active site" description="Proton donor/acceptor" evidence="4">
    <location>
        <position position="137"/>
    </location>
</feature>
<feature type="active site" description="Schiff-base intermediate with substrate" evidence="4">
    <location>
        <position position="164"/>
    </location>
</feature>
<dbReference type="AlphaFoldDB" id="A0A0R3KUW2"/>
<dbReference type="OrthoDB" id="9778880at2"/>
<evidence type="ECO:0000313" key="6">
    <source>
        <dbReference type="EMBL" id="KRQ98573.1"/>
    </source>
</evidence>
<dbReference type="PIRSF" id="PIRSF001365">
    <property type="entry name" value="DHDPS"/>
    <property type="match status" value="1"/>
</dbReference>
<dbReference type="Pfam" id="PF00701">
    <property type="entry name" value="DHDPS"/>
    <property type="match status" value="1"/>
</dbReference>
<dbReference type="CDD" id="cd00408">
    <property type="entry name" value="DHDPS-like"/>
    <property type="match status" value="1"/>
</dbReference>
<evidence type="ECO:0000313" key="7">
    <source>
        <dbReference type="Proteomes" id="UP000050863"/>
    </source>
</evidence>
<comment type="similarity">
    <text evidence="1 3">Belongs to the DapA family.</text>
</comment>
<evidence type="ECO:0000256" key="5">
    <source>
        <dbReference type="PIRSR" id="PIRSR001365-2"/>
    </source>
</evidence>
<organism evidence="6 7">
    <name type="scientific">Bradyrhizobium jicamae</name>
    <dbReference type="NCBI Taxonomy" id="280332"/>
    <lineage>
        <taxon>Bacteria</taxon>
        <taxon>Pseudomonadati</taxon>
        <taxon>Pseudomonadota</taxon>
        <taxon>Alphaproteobacteria</taxon>
        <taxon>Hyphomicrobiales</taxon>
        <taxon>Nitrobacteraceae</taxon>
        <taxon>Bradyrhizobium</taxon>
    </lineage>
</organism>
<dbReference type="EMBL" id="LLXZ01000183">
    <property type="protein sequence ID" value="KRQ98573.1"/>
    <property type="molecule type" value="Genomic_DNA"/>
</dbReference>
<dbReference type="InterPro" id="IPR002220">
    <property type="entry name" value="DapA-like"/>
</dbReference>
<gene>
    <name evidence="6" type="ORF">CQ12_19240</name>
</gene>
<dbReference type="SMART" id="SM01130">
    <property type="entry name" value="DHDPS"/>
    <property type="match status" value="1"/>
</dbReference>
<accession>A0A0R3KUW2</accession>
<dbReference type="PANTHER" id="PTHR12128">
    <property type="entry name" value="DIHYDRODIPICOLINATE SYNTHASE"/>
    <property type="match status" value="1"/>
</dbReference>
<sequence>MKTRPTGVIPPMTTPFRKDGEIDFKLVAPQVDWLIGAGSHGMAAGGSTGEGHTLDHDEYRDLVAATVEAAKGRAPVIAGIIVDSTRDAIRRGRLVRDLDVAALQVTPVHYLFKPDEQAMVDHFRRMADETGMPIIIYNVVPWSYLSPALLTRIMNEVPLVVGVKQSAGDLKLFADLMMMAPDKLIYSAVDALMYPSYTLGAHGSIAAILSAAPHASIELWNVVKADNHVRALELHKKLLTLWNAIVSDNLPACTRYAQSLQGLPATFSRAPMPEASPAQQAAIRKALDGLGALGGSREAAE</sequence>
<evidence type="ECO:0000256" key="3">
    <source>
        <dbReference type="PIRNR" id="PIRNR001365"/>
    </source>
</evidence>
<dbReference type="PRINTS" id="PR00146">
    <property type="entry name" value="DHPICSNTHASE"/>
</dbReference>